<dbReference type="SUPFAM" id="SSF56349">
    <property type="entry name" value="DNA breaking-rejoining enzymes"/>
    <property type="match status" value="1"/>
</dbReference>
<evidence type="ECO:0000313" key="3">
    <source>
        <dbReference type="Proteomes" id="UP000077521"/>
    </source>
</evidence>
<keyword evidence="1" id="KW-0233">DNA recombination</keyword>
<dbReference type="EMBL" id="LWDF02001549">
    <property type="protein sequence ID" value="KAE8238032.1"/>
    <property type="molecule type" value="Genomic_DNA"/>
</dbReference>
<evidence type="ECO:0008006" key="4">
    <source>
        <dbReference type="Google" id="ProtNLM"/>
    </source>
</evidence>
<reference evidence="2" key="2">
    <citation type="journal article" date="2019" name="IMA Fungus">
        <title>Genome sequencing and comparison of five Tilletia species to identify candidate genes for the detection of regulated species infecting wheat.</title>
        <authorList>
            <person name="Nguyen H.D.T."/>
            <person name="Sultana T."/>
            <person name="Kesanakurti P."/>
            <person name="Hambleton S."/>
        </authorList>
    </citation>
    <scope>NUCLEOTIDE SEQUENCE</scope>
    <source>
        <strain evidence="2">DAOMC 236416</strain>
    </source>
</reference>
<accession>A0A8T8SE38</accession>
<name>A0A8T8SE38_9BASI</name>
<evidence type="ECO:0000256" key="1">
    <source>
        <dbReference type="ARBA" id="ARBA00023172"/>
    </source>
</evidence>
<comment type="caution">
    <text evidence="2">The sequence shown here is derived from an EMBL/GenBank/DDBJ whole genome shotgun (WGS) entry which is preliminary data.</text>
</comment>
<sequence>MTPASARRPPRDPYTTTYLRTLRAHLDLSLPRDAAVWACALCAFWGLLRVGEATVPTQKSYSAAVHISRAGWSHTSAAPFVDPIQGASAALHLPWTKTTRAAGALVVLTARSDDLCPVTAVLVHLSTSPLSATAPLFAFSRAGRSVPLSRSMFLGRIKTAAAAAGLPLLHGHSFRIGGCTELLLQGAAIEDVKAHGRWRSDAWTVYVREHVQVFSARLAQVPAVRQQLIG</sequence>
<dbReference type="InterPro" id="IPR013762">
    <property type="entry name" value="Integrase-like_cat_sf"/>
</dbReference>
<dbReference type="PANTHER" id="PTHR34605:SF3">
    <property type="entry name" value="P CELL-TYPE AGGLUTINATION PROTEIN MAP4-LIKE-RELATED"/>
    <property type="match status" value="1"/>
</dbReference>
<keyword evidence="3" id="KW-1185">Reference proteome</keyword>
<dbReference type="GO" id="GO:0006310">
    <property type="term" value="P:DNA recombination"/>
    <property type="evidence" value="ECO:0007669"/>
    <property type="project" value="UniProtKB-KW"/>
</dbReference>
<dbReference type="Gene3D" id="1.10.443.10">
    <property type="entry name" value="Intergrase catalytic core"/>
    <property type="match status" value="1"/>
</dbReference>
<dbReference type="InterPro" id="IPR011010">
    <property type="entry name" value="DNA_brk_join_enz"/>
</dbReference>
<gene>
    <name evidence="2" type="ORF">A4X13_0g8546</name>
</gene>
<dbReference type="GO" id="GO:0003677">
    <property type="term" value="F:DNA binding"/>
    <property type="evidence" value="ECO:0007669"/>
    <property type="project" value="InterPro"/>
</dbReference>
<proteinExistence type="predicted"/>
<dbReference type="Proteomes" id="UP000077521">
    <property type="component" value="Unassembled WGS sequence"/>
</dbReference>
<protein>
    <recommendedName>
        <fullName evidence="4">Tyr recombinase domain-containing protein</fullName>
    </recommendedName>
</protein>
<dbReference type="AlphaFoldDB" id="A0A8T8SE38"/>
<dbReference type="PANTHER" id="PTHR34605">
    <property type="entry name" value="PHAGE_INTEGRASE DOMAIN-CONTAINING PROTEIN"/>
    <property type="match status" value="1"/>
</dbReference>
<dbReference type="GO" id="GO:0015074">
    <property type="term" value="P:DNA integration"/>
    <property type="evidence" value="ECO:0007669"/>
    <property type="project" value="InterPro"/>
</dbReference>
<organism evidence="2 3">
    <name type="scientific">Tilletia indica</name>
    <dbReference type="NCBI Taxonomy" id="43049"/>
    <lineage>
        <taxon>Eukaryota</taxon>
        <taxon>Fungi</taxon>
        <taxon>Dikarya</taxon>
        <taxon>Basidiomycota</taxon>
        <taxon>Ustilaginomycotina</taxon>
        <taxon>Exobasidiomycetes</taxon>
        <taxon>Tilletiales</taxon>
        <taxon>Tilletiaceae</taxon>
        <taxon>Tilletia</taxon>
    </lineage>
</organism>
<reference evidence="2" key="1">
    <citation type="submission" date="2016-04" db="EMBL/GenBank/DDBJ databases">
        <authorList>
            <person name="Nguyen H.D."/>
            <person name="Samba Siva P."/>
            <person name="Cullis J."/>
            <person name="Levesque C.A."/>
            <person name="Hambleton S."/>
        </authorList>
    </citation>
    <scope>NUCLEOTIDE SEQUENCE</scope>
    <source>
        <strain evidence="2">DAOMC 236416</strain>
    </source>
</reference>
<evidence type="ECO:0000313" key="2">
    <source>
        <dbReference type="EMBL" id="KAE8238032.1"/>
    </source>
</evidence>
<dbReference type="InterPro" id="IPR052925">
    <property type="entry name" value="Phage_Integrase-like_Recomb"/>
</dbReference>